<protein>
    <submittedName>
        <fullName evidence="6">MBL fold metallo-hydrolase</fullName>
    </submittedName>
</protein>
<proteinExistence type="predicted"/>
<dbReference type="PANTHER" id="PTHR46233">
    <property type="entry name" value="HYDROXYACYLGLUTATHIONE HYDROLASE GLOC"/>
    <property type="match status" value="1"/>
</dbReference>
<comment type="cofactor">
    <cofactor evidence="1">
        <name>Zn(2+)</name>
        <dbReference type="ChEBI" id="CHEBI:29105"/>
    </cofactor>
</comment>
<dbReference type="SUPFAM" id="SSF56281">
    <property type="entry name" value="Metallo-hydrolase/oxidoreductase"/>
    <property type="match status" value="1"/>
</dbReference>
<dbReference type="AlphaFoldDB" id="A0AA43XM53"/>
<dbReference type="Gene3D" id="3.60.15.10">
    <property type="entry name" value="Ribonuclease Z/Hydroxyacylglutathione hydrolase-like"/>
    <property type="match status" value="1"/>
</dbReference>
<accession>A0AA43XM53</accession>
<evidence type="ECO:0000256" key="3">
    <source>
        <dbReference type="ARBA" id="ARBA00022801"/>
    </source>
</evidence>
<name>A0AA43XM53_9CLOT</name>
<sequence>MIFHKLEVGIYGVNAYILGDERTKEAVVVDPGGNSKEIHSLLMKEKLTLQGILLTHAHGDHIGGIEGLIQEREVPVYVHERDQYILRDADLNYSSKMPMEAVYFTNSKVLKDGDILNFGNLSIKVLHTPGHSPGGCTFLIEGYLITGDTLFKGSIGRTDLEGGDHEQLINSIKEKLLTLEKDFIVCPGHGPKTTLEEERRNNPFL</sequence>
<reference evidence="6 7" key="1">
    <citation type="submission" date="2019-04" db="EMBL/GenBank/DDBJ databases">
        <title>Isachenkonia alkalipeptolytica gen. nov. sp. nov. a new anaerobic, alkiliphilic organothrophic bacterium capable to reduce synthesized ferrihydrite isolated from a soda lake.</title>
        <authorList>
            <person name="Toshchakov S.V."/>
            <person name="Zavarzina D.G."/>
            <person name="Zhilina T.N."/>
            <person name="Kostrikina N.A."/>
            <person name="Kublanov I.V."/>
        </authorList>
    </citation>
    <scope>NUCLEOTIDE SEQUENCE [LARGE SCALE GENOMIC DNA]</scope>
    <source>
        <strain evidence="6 7">Z-1701</strain>
    </source>
</reference>
<feature type="domain" description="Metallo-beta-lactamase" evidence="5">
    <location>
        <begin position="12"/>
        <end position="189"/>
    </location>
</feature>
<dbReference type="InterPro" id="IPR036866">
    <property type="entry name" value="RibonucZ/Hydroxyglut_hydro"/>
</dbReference>
<dbReference type="EMBL" id="SUMG01000014">
    <property type="protein sequence ID" value="NBG88911.1"/>
    <property type="molecule type" value="Genomic_DNA"/>
</dbReference>
<evidence type="ECO:0000256" key="4">
    <source>
        <dbReference type="ARBA" id="ARBA00022833"/>
    </source>
</evidence>
<keyword evidence="3" id="KW-0378">Hydrolase</keyword>
<dbReference type="Pfam" id="PF00753">
    <property type="entry name" value="Lactamase_B"/>
    <property type="match status" value="1"/>
</dbReference>
<evidence type="ECO:0000313" key="7">
    <source>
        <dbReference type="Proteomes" id="UP000449710"/>
    </source>
</evidence>
<evidence type="ECO:0000256" key="2">
    <source>
        <dbReference type="ARBA" id="ARBA00022723"/>
    </source>
</evidence>
<dbReference type="PANTHER" id="PTHR46233:SF3">
    <property type="entry name" value="HYDROXYACYLGLUTATHIONE HYDROLASE GLOC"/>
    <property type="match status" value="1"/>
</dbReference>
<dbReference type="CDD" id="cd06262">
    <property type="entry name" value="metallo-hydrolase-like_MBL-fold"/>
    <property type="match status" value="1"/>
</dbReference>
<evidence type="ECO:0000256" key="1">
    <source>
        <dbReference type="ARBA" id="ARBA00001947"/>
    </source>
</evidence>
<keyword evidence="2" id="KW-0479">Metal-binding</keyword>
<dbReference type="InterPro" id="IPR051453">
    <property type="entry name" value="MBL_Glyoxalase_II"/>
</dbReference>
<evidence type="ECO:0000313" key="6">
    <source>
        <dbReference type="EMBL" id="NBG88911.1"/>
    </source>
</evidence>
<gene>
    <name evidence="6" type="ORF">ISALK_10405</name>
</gene>
<keyword evidence="7" id="KW-1185">Reference proteome</keyword>
<dbReference type="RefSeq" id="WP_160722030.1">
    <property type="nucleotide sequence ID" value="NZ_SUMG01000014.1"/>
</dbReference>
<dbReference type="SMART" id="SM00849">
    <property type="entry name" value="Lactamase_B"/>
    <property type="match status" value="1"/>
</dbReference>
<dbReference type="GO" id="GO:0016787">
    <property type="term" value="F:hydrolase activity"/>
    <property type="evidence" value="ECO:0007669"/>
    <property type="project" value="UniProtKB-KW"/>
</dbReference>
<comment type="caution">
    <text evidence="6">The sequence shown here is derived from an EMBL/GenBank/DDBJ whole genome shotgun (WGS) entry which is preliminary data.</text>
</comment>
<dbReference type="Proteomes" id="UP000449710">
    <property type="component" value="Unassembled WGS sequence"/>
</dbReference>
<dbReference type="InterPro" id="IPR001279">
    <property type="entry name" value="Metallo-B-lactamas"/>
</dbReference>
<dbReference type="GO" id="GO:0046872">
    <property type="term" value="F:metal ion binding"/>
    <property type="evidence" value="ECO:0007669"/>
    <property type="project" value="UniProtKB-KW"/>
</dbReference>
<evidence type="ECO:0000259" key="5">
    <source>
        <dbReference type="SMART" id="SM00849"/>
    </source>
</evidence>
<keyword evidence="4" id="KW-0862">Zinc</keyword>
<organism evidence="6 7">
    <name type="scientific">Isachenkonia alkalipeptolytica</name>
    <dbReference type="NCBI Taxonomy" id="2565777"/>
    <lineage>
        <taxon>Bacteria</taxon>
        <taxon>Bacillati</taxon>
        <taxon>Bacillota</taxon>
        <taxon>Clostridia</taxon>
        <taxon>Eubacteriales</taxon>
        <taxon>Clostridiaceae</taxon>
        <taxon>Isachenkonia</taxon>
    </lineage>
</organism>